<evidence type="ECO:0000259" key="5">
    <source>
        <dbReference type="Pfam" id="PF08386"/>
    </source>
</evidence>
<comment type="caution">
    <text evidence="6">The sequence shown here is derived from an EMBL/GenBank/DDBJ whole genome shotgun (WGS) entry which is preliminary data.</text>
</comment>
<evidence type="ECO:0000259" key="4">
    <source>
        <dbReference type="Pfam" id="PF00561"/>
    </source>
</evidence>
<evidence type="ECO:0000256" key="3">
    <source>
        <dbReference type="ARBA" id="ARBA00022801"/>
    </source>
</evidence>
<gene>
    <name evidence="6" type="ORF">AB0I48_33790</name>
</gene>
<dbReference type="Proteomes" id="UP001551695">
    <property type="component" value="Unassembled WGS sequence"/>
</dbReference>
<evidence type="ECO:0000313" key="6">
    <source>
        <dbReference type="EMBL" id="MEV0712541.1"/>
    </source>
</evidence>
<evidence type="ECO:0000256" key="1">
    <source>
        <dbReference type="ARBA" id="ARBA00010088"/>
    </source>
</evidence>
<proteinExistence type="inferred from homology"/>
<comment type="similarity">
    <text evidence="1">Belongs to the peptidase S33 family.</text>
</comment>
<dbReference type="InterPro" id="IPR013595">
    <property type="entry name" value="Pept_S33_TAP-like_C"/>
</dbReference>
<name>A0ABV3G4D6_9NOCA</name>
<dbReference type="SUPFAM" id="SSF53474">
    <property type="entry name" value="alpha/beta-Hydrolases"/>
    <property type="match status" value="1"/>
</dbReference>
<evidence type="ECO:0000256" key="2">
    <source>
        <dbReference type="ARBA" id="ARBA00022729"/>
    </source>
</evidence>
<keyword evidence="3 6" id="KW-0378">Hydrolase</keyword>
<feature type="domain" description="AB hydrolase-1" evidence="4">
    <location>
        <begin position="117"/>
        <end position="267"/>
    </location>
</feature>
<dbReference type="GO" id="GO:0016787">
    <property type="term" value="F:hydrolase activity"/>
    <property type="evidence" value="ECO:0007669"/>
    <property type="project" value="UniProtKB-KW"/>
</dbReference>
<dbReference type="InterPro" id="IPR051601">
    <property type="entry name" value="Serine_prot/Carboxylest_S33"/>
</dbReference>
<dbReference type="EMBL" id="JBFAKC010000022">
    <property type="protein sequence ID" value="MEV0712541.1"/>
    <property type="molecule type" value="Genomic_DNA"/>
</dbReference>
<dbReference type="Gene3D" id="3.40.50.1820">
    <property type="entry name" value="alpha/beta hydrolase"/>
    <property type="match status" value="1"/>
</dbReference>
<sequence>MLTRDAGATVRSRIARRSTVSLVAALIAVLPAVSGCGPVAGHESAVAELVAQADAAATPHLEWTACADPDMTRYDCATATVPLDYARPDGATIDLAVVRQRATDPDRKVGTLFAAAGGPGGSGLDWAAKGAMFSGEVSRRFDVVTFDQRGVGRSAPVRCFTDEDDQRGFWTGATIPPVTVEQQAATERAARDLAAGCAAHSAALLPHLTTVDAARDLDLLRRAVGESQLTFQGSSYASYLGQVYGALFGDRVRALQLSSMIDPDAYTRDTTAAILDTATGGENVLNEFLRLCAANRSACAFAESPISTATGFAERSASGWSSADLRPRYDALLDALAKGPVSVGSGDTAVRVTYSDAVQAQASLLYDHEKGWPALGELLTELEHGASGDAGAVRAILAAGAIDFDYLDSFTAISCADNTLPRQPEIWPQLASRFAASAPTFSGFWLYLRQPCAAWPAPATGYPQRYAGPWTLSSDKPALLINNRFDPATPLLFAQRAQQAMVNARLVVISDGYGHEPADECTRHLRERYLIDLQLPAPGATCSADSAPFAR</sequence>
<dbReference type="PANTHER" id="PTHR43248:SF29">
    <property type="entry name" value="TRIPEPTIDYL AMINOPEPTIDASE"/>
    <property type="match status" value="1"/>
</dbReference>
<dbReference type="RefSeq" id="WP_355087284.1">
    <property type="nucleotide sequence ID" value="NZ_JBEXKW010000031.1"/>
</dbReference>
<dbReference type="PANTHER" id="PTHR43248">
    <property type="entry name" value="2-SUCCINYL-6-HYDROXY-2,4-CYCLOHEXADIENE-1-CARBOXYLATE SYNTHASE"/>
    <property type="match status" value="1"/>
</dbReference>
<dbReference type="Pfam" id="PF00561">
    <property type="entry name" value="Abhydrolase_1"/>
    <property type="match status" value="1"/>
</dbReference>
<keyword evidence="7" id="KW-1185">Reference proteome</keyword>
<accession>A0ABV3G4D6</accession>
<dbReference type="Pfam" id="PF08386">
    <property type="entry name" value="Abhydrolase_4"/>
    <property type="match status" value="1"/>
</dbReference>
<protein>
    <submittedName>
        <fullName evidence="6">Alpha/beta hydrolase</fullName>
    </submittedName>
</protein>
<feature type="domain" description="Peptidase S33 tripeptidyl aminopeptidase-like C-terminal" evidence="5">
    <location>
        <begin position="439"/>
        <end position="542"/>
    </location>
</feature>
<dbReference type="InterPro" id="IPR000073">
    <property type="entry name" value="AB_hydrolase_1"/>
</dbReference>
<keyword evidence="2" id="KW-0732">Signal</keyword>
<evidence type="ECO:0000313" key="7">
    <source>
        <dbReference type="Proteomes" id="UP001551695"/>
    </source>
</evidence>
<reference evidence="6 7" key="1">
    <citation type="submission" date="2024-06" db="EMBL/GenBank/DDBJ databases">
        <title>The Natural Products Discovery Center: Release of the First 8490 Sequenced Strains for Exploring Actinobacteria Biosynthetic Diversity.</title>
        <authorList>
            <person name="Kalkreuter E."/>
            <person name="Kautsar S.A."/>
            <person name="Yang D."/>
            <person name="Bader C.D."/>
            <person name="Teijaro C.N."/>
            <person name="Fluegel L."/>
            <person name="Davis C.M."/>
            <person name="Simpson J.R."/>
            <person name="Lauterbach L."/>
            <person name="Steele A.D."/>
            <person name="Gui C."/>
            <person name="Meng S."/>
            <person name="Li G."/>
            <person name="Viehrig K."/>
            <person name="Ye F."/>
            <person name="Su P."/>
            <person name="Kiefer A.F."/>
            <person name="Nichols A."/>
            <person name="Cepeda A.J."/>
            <person name="Yan W."/>
            <person name="Fan B."/>
            <person name="Jiang Y."/>
            <person name="Adhikari A."/>
            <person name="Zheng C.-J."/>
            <person name="Schuster L."/>
            <person name="Cowan T.M."/>
            <person name="Smanski M.J."/>
            <person name="Chevrette M.G."/>
            <person name="De Carvalho L.P.S."/>
            <person name="Shen B."/>
        </authorList>
    </citation>
    <scope>NUCLEOTIDE SEQUENCE [LARGE SCALE GENOMIC DNA]</scope>
    <source>
        <strain evidence="6 7">NPDC050403</strain>
    </source>
</reference>
<organism evidence="6 7">
    <name type="scientific">Nocardia aurea</name>
    <dbReference type="NCBI Taxonomy" id="2144174"/>
    <lineage>
        <taxon>Bacteria</taxon>
        <taxon>Bacillati</taxon>
        <taxon>Actinomycetota</taxon>
        <taxon>Actinomycetes</taxon>
        <taxon>Mycobacteriales</taxon>
        <taxon>Nocardiaceae</taxon>
        <taxon>Nocardia</taxon>
    </lineage>
</organism>
<dbReference type="InterPro" id="IPR029058">
    <property type="entry name" value="AB_hydrolase_fold"/>
</dbReference>